<dbReference type="InterPro" id="IPR008995">
    <property type="entry name" value="Mo/tungstate-bd_C_term_dom"/>
</dbReference>
<keyword evidence="2" id="KW-0547">Nucleotide-binding</keyword>
<dbReference type="PANTHER" id="PTHR43875">
    <property type="entry name" value="MALTODEXTRIN IMPORT ATP-BINDING PROTEIN MSMX"/>
    <property type="match status" value="1"/>
</dbReference>
<dbReference type="Gene3D" id="2.40.50.140">
    <property type="entry name" value="Nucleic acid-binding proteins"/>
    <property type="match status" value="1"/>
</dbReference>
<evidence type="ECO:0000313" key="5">
    <source>
        <dbReference type="EMBL" id="MCY6958647.1"/>
    </source>
</evidence>
<dbReference type="InterPro" id="IPR003439">
    <property type="entry name" value="ABC_transporter-like_ATP-bd"/>
</dbReference>
<dbReference type="Pfam" id="PF00005">
    <property type="entry name" value="ABC_tran"/>
    <property type="match status" value="1"/>
</dbReference>
<keyword evidence="6" id="KW-1185">Reference proteome</keyword>
<keyword evidence="3 5" id="KW-0067">ATP-binding</keyword>
<evidence type="ECO:0000256" key="1">
    <source>
        <dbReference type="ARBA" id="ARBA00022448"/>
    </source>
</evidence>
<dbReference type="Gene3D" id="2.40.50.100">
    <property type="match status" value="1"/>
</dbReference>
<sequence length="373" mass="42202">MADVVLKNIQKQYSGNDKLTVKDFNIDIKDKEFVVLVGPSGCGKSTTLRMIAGLEDITLGELYIDGKLVNDVSPKDRDIAMVFQDYALYPHMTVYENMAFGLKLRKTPKDIIDKKVSEAAKILGLESELKKKPKHLSGGQRQRVALGRAIVRNPKVFLMDEPLSNLDAKLRVEMRTQITKLHKELQTTFIYVTHDQTEAMTMGARIVIMKDGDVMQIDTPQNAYEHPNNLFVAQFIGSPQMNIMEGKVVEENGRVIIDVCDKLKVELLPRIQEILKEEGYLDNNVYLGVRPEYISETEGSSLENEFTVIKSKVEMAEMMGFETYIHFNLGKNKLIARVNSSNTKSIDEEISLKIPAKNIHLFDISTEKVITTN</sequence>
<dbReference type="PANTHER" id="PTHR43875:SF1">
    <property type="entry name" value="OSMOPROTECTIVE COMPOUNDS UPTAKE ATP-BINDING PROTEIN GGTA"/>
    <property type="match status" value="1"/>
</dbReference>
<evidence type="ECO:0000256" key="2">
    <source>
        <dbReference type="ARBA" id="ARBA00022741"/>
    </source>
</evidence>
<reference evidence="5" key="1">
    <citation type="submission" date="2022-12" db="EMBL/GenBank/DDBJ databases">
        <title>Clostridium sp. nov., isolated from industrial wastewater.</title>
        <authorList>
            <person name="Jiayan W."/>
        </authorList>
    </citation>
    <scope>NUCLEOTIDE SEQUENCE</scope>
    <source>
        <strain evidence="5">ZC22-4</strain>
    </source>
</reference>
<dbReference type="InterPro" id="IPR017871">
    <property type="entry name" value="ABC_transporter-like_CS"/>
</dbReference>
<dbReference type="InterPro" id="IPR040582">
    <property type="entry name" value="OB_MalK-like"/>
</dbReference>
<gene>
    <name evidence="5" type="primary">ugpC</name>
    <name evidence="5" type="ORF">OW729_08525</name>
</gene>
<dbReference type="Pfam" id="PF17912">
    <property type="entry name" value="OB_MalK"/>
    <property type="match status" value="1"/>
</dbReference>
<dbReference type="SUPFAM" id="SSF50331">
    <property type="entry name" value="MOP-like"/>
    <property type="match status" value="1"/>
</dbReference>
<comment type="caution">
    <text evidence="5">The sequence shown here is derived from an EMBL/GenBank/DDBJ whole genome shotgun (WGS) entry which is preliminary data.</text>
</comment>
<dbReference type="CDD" id="cd03301">
    <property type="entry name" value="ABC_MalK_N"/>
    <property type="match status" value="1"/>
</dbReference>
<evidence type="ECO:0000256" key="3">
    <source>
        <dbReference type="ARBA" id="ARBA00022840"/>
    </source>
</evidence>
<dbReference type="RefSeq" id="WP_268061065.1">
    <property type="nucleotide sequence ID" value="NZ_JAPQFJ010000007.1"/>
</dbReference>
<keyword evidence="1" id="KW-0813">Transport</keyword>
<dbReference type="EMBL" id="JAPQFJ010000007">
    <property type="protein sequence ID" value="MCY6958647.1"/>
    <property type="molecule type" value="Genomic_DNA"/>
</dbReference>
<accession>A0ABT4D8M3</accession>
<dbReference type="Gene3D" id="3.40.50.300">
    <property type="entry name" value="P-loop containing nucleotide triphosphate hydrolases"/>
    <property type="match status" value="1"/>
</dbReference>
<dbReference type="InterPro" id="IPR027417">
    <property type="entry name" value="P-loop_NTPase"/>
</dbReference>
<dbReference type="PROSITE" id="PS50893">
    <property type="entry name" value="ABC_TRANSPORTER_2"/>
    <property type="match status" value="1"/>
</dbReference>
<dbReference type="InterPro" id="IPR003593">
    <property type="entry name" value="AAA+_ATPase"/>
</dbReference>
<dbReference type="SMART" id="SM00382">
    <property type="entry name" value="AAA"/>
    <property type="match status" value="1"/>
</dbReference>
<dbReference type="SUPFAM" id="SSF52540">
    <property type="entry name" value="P-loop containing nucleoside triphosphate hydrolases"/>
    <property type="match status" value="1"/>
</dbReference>
<protein>
    <submittedName>
        <fullName evidence="5">Sn-glycerol-3-phosphate ABC transporter ATP-binding protein UgpC</fullName>
    </submittedName>
</protein>
<feature type="domain" description="ABC transporter" evidence="4">
    <location>
        <begin position="4"/>
        <end position="236"/>
    </location>
</feature>
<name>A0ABT4D8M3_9CLOT</name>
<dbReference type="InterPro" id="IPR015855">
    <property type="entry name" value="ABC_transpr_MalK-like"/>
</dbReference>
<dbReference type="InterPro" id="IPR047641">
    <property type="entry name" value="ABC_transpr_MalK/UgpC-like"/>
</dbReference>
<proteinExistence type="predicted"/>
<dbReference type="Proteomes" id="UP001144612">
    <property type="component" value="Unassembled WGS sequence"/>
</dbReference>
<dbReference type="GO" id="GO:0005524">
    <property type="term" value="F:ATP binding"/>
    <property type="evidence" value="ECO:0007669"/>
    <property type="project" value="UniProtKB-KW"/>
</dbReference>
<dbReference type="NCBIfam" id="NF008653">
    <property type="entry name" value="PRK11650.1"/>
    <property type="match status" value="1"/>
</dbReference>
<dbReference type="PROSITE" id="PS00211">
    <property type="entry name" value="ABC_TRANSPORTER_1"/>
    <property type="match status" value="1"/>
</dbReference>
<evidence type="ECO:0000259" key="4">
    <source>
        <dbReference type="PROSITE" id="PS50893"/>
    </source>
</evidence>
<dbReference type="InterPro" id="IPR012340">
    <property type="entry name" value="NA-bd_OB-fold"/>
</dbReference>
<evidence type="ECO:0000313" key="6">
    <source>
        <dbReference type="Proteomes" id="UP001144612"/>
    </source>
</evidence>
<organism evidence="5 6">
    <name type="scientific">Clostridium brassicae</name>
    <dbReference type="NCBI Taxonomy" id="2999072"/>
    <lineage>
        <taxon>Bacteria</taxon>
        <taxon>Bacillati</taxon>
        <taxon>Bacillota</taxon>
        <taxon>Clostridia</taxon>
        <taxon>Eubacteriales</taxon>
        <taxon>Clostridiaceae</taxon>
        <taxon>Clostridium</taxon>
    </lineage>
</organism>